<keyword evidence="1 2" id="KW-0147">Chitin-binding</keyword>
<evidence type="ECO:0000256" key="2">
    <source>
        <dbReference type="PROSITE-ProRule" id="PRU00261"/>
    </source>
</evidence>
<dbReference type="AlphaFoldDB" id="A0AB34KSA1"/>
<evidence type="ECO:0000313" key="7">
    <source>
        <dbReference type="Proteomes" id="UP000803884"/>
    </source>
</evidence>
<feature type="disulfide bond" evidence="2">
    <location>
        <begin position="67"/>
        <end position="79"/>
    </location>
</feature>
<dbReference type="RefSeq" id="XP_069231012.1">
    <property type="nucleotide sequence ID" value="XM_069371742.1"/>
</dbReference>
<dbReference type="CDD" id="cd11618">
    <property type="entry name" value="ChtBD1_1"/>
    <property type="match status" value="1"/>
</dbReference>
<dbReference type="GO" id="GO:0008061">
    <property type="term" value="F:chitin binding"/>
    <property type="evidence" value="ECO:0007669"/>
    <property type="project" value="UniProtKB-UniRule"/>
</dbReference>
<dbReference type="PROSITE" id="PS50941">
    <property type="entry name" value="CHIT_BIND_I_2"/>
    <property type="match status" value="1"/>
</dbReference>
<dbReference type="Proteomes" id="UP000803884">
    <property type="component" value="Unassembled WGS sequence"/>
</dbReference>
<dbReference type="InterPro" id="IPR036861">
    <property type="entry name" value="Endochitinase-like_sf"/>
</dbReference>
<feature type="chain" id="PRO_5044318977" description="Chitin-binding type-1 domain-containing protein" evidence="4">
    <location>
        <begin position="19"/>
        <end position="446"/>
    </location>
</feature>
<dbReference type="Gene3D" id="1.10.530.10">
    <property type="match status" value="1"/>
</dbReference>
<evidence type="ECO:0000256" key="4">
    <source>
        <dbReference type="SAM" id="SignalP"/>
    </source>
</evidence>
<protein>
    <recommendedName>
        <fullName evidence="5">Chitin-binding type-1 domain-containing protein</fullName>
    </recommendedName>
</protein>
<keyword evidence="4" id="KW-0732">Signal</keyword>
<feature type="compositionally biased region" description="Polar residues" evidence="3">
    <location>
        <begin position="141"/>
        <end position="150"/>
    </location>
</feature>
<evidence type="ECO:0000256" key="1">
    <source>
        <dbReference type="ARBA" id="ARBA00022669"/>
    </source>
</evidence>
<reference evidence="6 7" key="1">
    <citation type="journal article" date="2020" name="Microbiol. Resour. Announc.">
        <title>Draft Genome Sequence of a Cladosporium Species Isolated from the Mesophotic Ascidian Didemnum maculosum.</title>
        <authorList>
            <person name="Gioti A."/>
            <person name="Siaperas R."/>
            <person name="Nikolaivits E."/>
            <person name="Le Goff G."/>
            <person name="Ouazzani J."/>
            <person name="Kotoulas G."/>
            <person name="Topakas E."/>
        </authorList>
    </citation>
    <scope>NUCLEOTIDE SEQUENCE [LARGE SCALE GENOMIC DNA]</scope>
    <source>
        <strain evidence="6 7">TM138-S3</strain>
    </source>
</reference>
<evidence type="ECO:0000256" key="3">
    <source>
        <dbReference type="SAM" id="MobiDB-lite"/>
    </source>
</evidence>
<accession>A0AB34KSA1</accession>
<organism evidence="6 7">
    <name type="scientific">Cladosporium halotolerans</name>
    <dbReference type="NCBI Taxonomy" id="1052096"/>
    <lineage>
        <taxon>Eukaryota</taxon>
        <taxon>Fungi</taxon>
        <taxon>Dikarya</taxon>
        <taxon>Ascomycota</taxon>
        <taxon>Pezizomycotina</taxon>
        <taxon>Dothideomycetes</taxon>
        <taxon>Dothideomycetidae</taxon>
        <taxon>Cladosporiales</taxon>
        <taxon>Cladosporiaceae</taxon>
        <taxon>Cladosporium</taxon>
    </lineage>
</organism>
<gene>
    <name evidence="6" type="ORF">WHR41_03136</name>
</gene>
<comment type="caution">
    <text evidence="6">The sequence shown here is derived from an EMBL/GenBank/DDBJ whole genome shotgun (WGS) entry which is preliminary data.</text>
</comment>
<feature type="domain" description="Chitin-binding type-1" evidence="5">
    <location>
        <begin position="56"/>
        <end position="99"/>
    </location>
</feature>
<feature type="region of interest" description="Disordered" evidence="3">
    <location>
        <begin position="97"/>
        <end position="252"/>
    </location>
</feature>
<dbReference type="EMBL" id="JAAQHG020000008">
    <property type="protein sequence ID" value="KAL1587907.1"/>
    <property type="molecule type" value="Genomic_DNA"/>
</dbReference>
<keyword evidence="7" id="KW-1185">Reference proteome</keyword>
<keyword evidence="2" id="KW-1015">Disulfide bond</keyword>
<sequence length="446" mass="44916">MHFSIKLSVVALVALASAIPHAGRDRSHGHRIAHANKHLAHPDVENSIAGRSVSYDGSCGTWSGAPCAAGFCCGPNGWCGNSEYHCGAGCQSDFGQCGSGSAAQPSSNAPSGDSPQSPPAPPLSTSESLGRPTYGSPIPTLMTTTSSGGLPSSDAGPSVPAPSANPQPTYSAPTTETTAQPSSPADSPTSSAEPTSAAPTSSETTASSTAEQTSSYGSSAPAPTSGGGGGSQSQGGSYIKTYKGDGSSAAGWPSEDQWLSFDNLWEINQGIMKSSCSNAFSQADNSDQELADIKSSIEDVAASTGVGKAFIFVIMMQESNGCSRAPTTSYSHANPGLFQSHQGEGSCNDGSNVQNPCPKTEIHQMIEDGVAGTASGDGLKQLLGKAGGEGVQNFYRAARMYNSGSVDSSGNLGLGVATHCYCSDIANRLTGWSQGVSGCDAGTVGA</sequence>
<name>A0AB34KSA1_9PEZI</name>
<feature type="compositionally biased region" description="Polar residues" evidence="3">
    <location>
        <begin position="166"/>
        <end position="176"/>
    </location>
</feature>
<comment type="caution">
    <text evidence="2">Lacks conserved residue(s) required for the propagation of feature annotation.</text>
</comment>
<dbReference type="SUPFAM" id="SSF57016">
    <property type="entry name" value="Plant lectins/antimicrobial peptides"/>
    <property type="match status" value="1"/>
</dbReference>
<feature type="signal peptide" evidence="4">
    <location>
        <begin position="1"/>
        <end position="18"/>
    </location>
</feature>
<evidence type="ECO:0000259" key="5">
    <source>
        <dbReference type="PROSITE" id="PS50941"/>
    </source>
</evidence>
<dbReference type="InterPro" id="IPR001002">
    <property type="entry name" value="Chitin-bd_1"/>
</dbReference>
<feature type="compositionally biased region" description="Low complexity" evidence="3">
    <location>
        <begin position="177"/>
        <end position="224"/>
    </location>
</feature>
<feature type="disulfide bond" evidence="2">
    <location>
        <begin position="72"/>
        <end position="86"/>
    </location>
</feature>
<dbReference type="Gene3D" id="3.30.60.10">
    <property type="entry name" value="Endochitinase-like"/>
    <property type="match status" value="1"/>
</dbReference>
<evidence type="ECO:0000313" key="6">
    <source>
        <dbReference type="EMBL" id="KAL1587907.1"/>
    </source>
</evidence>
<feature type="compositionally biased region" description="Polar residues" evidence="3">
    <location>
        <begin position="99"/>
        <end position="115"/>
    </location>
</feature>
<proteinExistence type="predicted"/>
<dbReference type="GeneID" id="96004580"/>